<dbReference type="Gene3D" id="6.10.140.2220">
    <property type="match status" value="1"/>
</dbReference>
<dbReference type="Proteomes" id="UP000027238">
    <property type="component" value="Unassembled WGS sequence"/>
</dbReference>
<dbReference type="OrthoDB" id="341421at2759"/>
<sequence>MGRWGHRLFEGDLDLDLASDVHDVVLARDGSEDIRFSHILDQSDLFDPSHTREYYQSDEYRLEVEKIIVTIRNRLDSGLGDKIFDKYRAKETELFGKYKVIIVGALMMRAGAEINKEHFQHLRDLVPQIDCHHRYVLPIPDLGLRGPGRAQFIAALDNYQTGTPRNFREPSCFHCGKVHADLGKTLKECGGCKEAWYCGVIGLPEGPLEAAQAHLQAP</sequence>
<dbReference type="AlphaFoldDB" id="A0A066XE71"/>
<evidence type="ECO:0000313" key="1">
    <source>
        <dbReference type="EMBL" id="KDN64315.1"/>
    </source>
</evidence>
<dbReference type="GO" id="GO:0008270">
    <property type="term" value="F:zinc ion binding"/>
    <property type="evidence" value="ECO:0007669"/>
    <property type="project" value="UniProtKB-KW"/>
</dbReference>
<organism evidence="1 2">
    <name type="scientific">Colletotrichum sublineola</name>
    <name type="common">Sorghum anthracnose fungus</name>
    <dbReference type="NCBI Taxonomy" id="1173701"/>
    <lineage>
        <taxon>Eukaryota</taxon>
        <taxon>Fungi</taxon>
        <taxon>Dikarya</taxon>
        <taxon>Ascomycota</taxon>
        <taxon>Pezizomycotina</taxon>
        <taxon>Sordariomycetes</taxon>
        <taxon>Hypocreomycetidae</taxon>
        <taxon>Glomerellales</taxon>
        <taxon>Glomerellaceae</taxon>
        <taxon>Colletotrichum</taxon>
        <taxon>Colletotrichum graminicola species complex</taxon>
    </lineage>
</organism>
<evidence type="ECO:0000313" key="2">
    <source>
        <dbReference type="Proteomes" id="UP000027238"/>
    </source>
</evidence>
<comment type="caution">
    <text evidence="1">The sequence shown here is derived from an EMBL/GenBank/DDBJ whole genome shotgun (WGS) entry which is preliminary data.</text>
</comment>
<proteinExistence type="predicted"/>
<dbReference type="eggNOG" id="ENOG502RPCJ">
    <property type="taxonomic scope" value="Eukaryota"/>
</dbReference>
<dbReference type="EMBL" id="JMSE01001142">
    <property type="protein sequence ID" value="KDN64315.1"/>
    <property type="molecule type" value="Genomic_DNA"/>
</dbReference>
<dbReference type="OMA" id="DIGHKPL"/>
<accession>A0A066XE71</accession>
<name>A0A066XE71_COLSU</name>
<protein>
    <submittedName>
        <fullName evidence="1">Uncharacterized protein</fullName>
    </submittedName>
</protein>
<keyword evidence="2" id="KW-1185">Reference proteome</keyword>
<gene>
    <name evidence="1" type="ORF">CSUB01_09987</name>
</gene>
<reference evidence="2" key="1">
    <citation type="journal article" date="2014" name="Genome Announc.">
        <title>Draft genome sequence of Colletotrichum sublineola, a destructive pathogen of cultivated sorghum.</title>
        <authorList>
            <person name="Baroncelli R."/>
            <person name="Sanz-Martin J.M."/>
            <person name="Rech G.E."/>
            <person name="Sukno S.A."/>
            <person name="Thon M.R."/>
        </authorList>
    </citation>
    <scope>NUCLEOTIDE SEQUENCE [LARGE SCALE GENOMIC DNA]</scope>
    <source>
        <strain evidence="2">TX430BB</strain>
    </source>
</reference>
<dbReference type="HOGENOM" id="CLU_104296_0_0_1"/>